<dbReference type="SMART" id="SM00044">
    <property type="entry name" value="CYCc"/>
    <property type="match status" value="1"/>
</dbReference>
<feature type="transmembrane region" description="Helical" evidence="1">
    <location>
        <begin position="316"/>
        <end position="335"/>
    </location>
</feature>
<dbReference type="SUPFAM" id="SSF55073">
    <property type="entry name" value="Nucleotide cyclase"/>
    <property type="match status" value="1"/>
</dbReference>
<dbReference type="EMBL" id="LCYG01000091">
    <property type="protein sequence ID" value="KLK90253.1"/>
    <property type="molecule type" value="Genomic_DNA"/>
</dbReference>
<dbReference type="PANTHER" id="PTHR43081">
    <property type="entry name" value="ADENYLATE CYCLASE, TERMINAL-DIFFERENTIATION SPECIFIC-RELATED"/>
    <property type="match status" value="1"/>
</dbReference>
<dbReference type="PANTHER" id="PTHR43081:SF20">
    <property type="entry name" value="TWO-COMPONENT RESPONSE REGULATOR"/>
    <property type="match status" value="1"/>
</dbReference>
<evidence type="ECO:0000256" key="1">
    <source>
        <dbReference type="SAM" id="Phobius"/>
    </source>
</evidence>
<keyword evidence="1" id="KW-1133">Transmembrane helix</keyword>
<evidence type="ECO:0000313" key="3">
    <source>
        <dbReference type="EMBL" id="KLK90253.1"/>
    </source>
</evidence>
<dbReference type="OrthoDB" id="341967at2"/>
<feature type="domain" description="Guanylate cyclase" evidence="2">
    <location>
        <begin position="432"/>
        <end position="564"/>
    </location>
</feature>
<dbReference type="Pfam" id="PF00211">
    <property type="entry name" value="Guanylate_cyc"/>
    <property type="match status" value="1"/>
</dbReference>
<feature type="transmembrane region" description="Helical" evidence="1">
    <location>
        <begin position="342"/>
        <end position="364"/>
    </location>
</feature>
<dbReference type="InterPro" id="IPR050697">
    <property type="entry name" value="Adenylyl/Guanylyl_Cyclase_3/4"/>
</dbReference>
<keyword evidence="4" id="KW-1185">Reference proteome</keyword>
<accession>A0A0H1R516</accession>
<reference evidence="3 4" key="1">
    <citation type="submission" date="2015-05" db="EMBL/GenBank/DDBJ databases">
        <title>Draft genome sequence of Microvirga vignae strain BR3299, a novel nitrogen fixing bacteria isolated from Brazil semi-aired region.</title>
        <authorList>
            <person name="Zilli J.E."/>
            <person name="Passos S.R."/>
            <person name="Leite J."/>
            <person name="Baldani J.I."/>
            <person name="Xavier G.R."/>
            <person name="Rumjaneck N.G."/>
            <person name="Simoes-Araujo J.L."/>
        </authorList>
    </citation>
    <scope>NUCLEOTIDE SEQUENCE [LARGE SCALE GENOMIC DNA]</scope>
    <source>
        <strain evidence="3 4">BR3299</strain>
    </source>
</reference>
<name>A0A0H1R516_9HYPH</name>
<dbReference type="PROSITE" id="PS50125">
    <property type="entry name" value="GUANYLATE_CYCLASE_2"/>
    <property type="match status" value="1"/>
</dbReference>
<dbReference type="InterPro" id="IPR001054">
    <property type="entry name" value="A/G_cyclase"/>
</dbReference>
<dbReference type="GO" id="GO:0004016">
    <property type="term" value="F:adenylate cyclase activity"/>
    <property type="evidence" value="ECO:0007669"/>
    <property type="project" value="UniProtKB-ARBA"/>
</dbReference>
<keyword evidence="1" id="KW-0812">Transmembrane</keyword>
<organism evidence="3 4">
    <name type="scientific">Microvirga vignae</name>
    <dbReference type="NCBI Taxonomy" id="1225564"/>
    <lineage>
        <taxon>Bacteria</taxon>
        <taxon>Pseudomonadati</taxon>
        <taxon>Pseudomonadota</taxon>
        <taxon>Alphaproteobacteria</taxon>
        <taxon>Hyphomicrobiales</taxon>
        <taxon>Methylobacteriaceae</taxon>
        <taxon>Microvirga</taxon>
    </lineage>
</organism>
<sequence length="627" mass="67912">MDARRQSSTLLAMILAILWGGSLALFHWRGDISVLDRIEAPLTDLRFLVQGPRIAPDVVVILAIDDETVQQAGSYPLPRSVIARLVEELGRLEPKVVAIDLLFVDPGPPEMNQALAAALAGARGVLAAAGIFDRPIQTVFSYDSSELDRIPIARNLFLPVTPLRQVAAVGAVNVATDPSGVPRHVPLLVRTGDQLLPSFPLRAASIASNQNPVIEPNHIELDGSSIRTDLGYSLPLRFYGPRGSIRTISATELLKGDLKAEAVRGKIVVMGATITGGGDVFPTPFDPVMPGVEVMATAIAHLTTGDGLIRDRRVRLVDVAMAITLPALAVLLLAWQRSTLSFAIIALVALIWIGLTTVAFIYGIWLSATLPLAATVPPAVLFGATRLWLDRRRAEELARESRTLRHFQPPSLTDRLKRDPDFLIQPLRQEAALIFIDLSGFTGLSETLDPNEIREVLREFHELVDQEVVRCHGLVASFMGDGAMIIFGLPEPDPQDACHAVEACVRLCSRTNAWLATLPSSISSKLGFKIGAHYGLIVASRLGGDSHQHITATGDTVNVASRLMEVAAHYHADVALSEDLFDAARDACSVFDTGILDEAFQTSIRGRSGPLQIRLWRSARPEVSRKA</sequence>
<dbReference type="AlphaFoldDB" id="A0A0H1R516"/>
<comment type="caution">
    <text evidence="3">The sequence shown here is derived from an EMBL/GenBank/DDBJ whole genome shotgun (WGS) entry which is preliminary data.</text>
</comment>
<dbReference type="InterPro" id="IPR029787">
    <property type="entry name" value="Nucleotide_cyclase"/>
</dbReference>
<protein>
    <submittedName>
        <fullName evidence="3">Adenylate cyclase</fullName>
    </submittedName>
</protein>
<dbReference type="GO" id="GO:0035556">
    <property type="term" value="P:intracellular signal transduction"/>
    <property type="evidence" value="ECO:0007669"/>
    <property type="project" value="InterPro"/>
</dbReference>
<dbReference type="CDD" id="cd07302">
    <property type="entry name" value="CHD"/>
    <property type="match status" value="1"/>
</dbReference>
<dbReference type="PATRIC" id="fig|1225564.3.peg.7022"/>
<dbReference type="Gene3D" id="3.30.70.1230">
    <property type="entry name" value="Nucleotide cyclase"/>
    <property type="match status" value="1"/>
</dbReference>
<dbReference type="STRING" id="1225564.AA309_26970"/>
<dbReference type="SMART" id="SM01080">
    <property type="entry name" value="CHASE2"/>
    <property type="match status" value="1"/>
</dbReference>
<evidence type="ECO:0000313" key="4">
    <source>
        <dbReference type="Proteomes" id="UP000035489"/>
    </source>
</evidence>
<evidence type="ECO:0000259" key="2">
    <source>
        <dbReference type="PROSITE" id="PS50125"/>
    </source>
</evidence>
<dbReference type="Pfam" id="PF05226">
    <property type="entry name" value="CHASE2"/>
    <property type="match status" value="1"/>
</dbReference>
<gene>
    <name evidence="3" type="ORF">AA309_26970</name>
</gene>
<dbReference type="Proteomes" id="UP000035489">
    <property type="component" value="Unassembled WGS sequence"/>
</dbReference>
<keyword evidence="1" id="KW-0472">Membrane</keyword>
<dbReference type="InterPro" id="IPR007890">
    <property type="entry name" value="CHASE2"/>
</dbReference>
<proteinExistence type="predicted"/>
<dbReference type="GO" id="GO:0006171">
    <property type="term" value="P:cAMP biosynthetic process"/>
    <property type="evidence" value="ECO:0007669"/>
    <property type="project" value="TreeGrafter"/>
</dbReference>